<evidence type="ECO:0000313" key="10">
    <source>
        <dbReference type="EMBL" id="QQA15912.1"/>
    </source>
</evidence>
<feature type="domain" description="Phosphotyrosine protein phosphatase I" evidence="5">
    <location>
        <begin position="2"/>
        <end position="142"/>
    </location>
</feature>
<evidence type="ECO:0000313" key="15">
    <source>
        <dbReference type="Proteomes" id="UP000236165"/>
    </source>
</evidence>
<dbReference type="SUPFAM" id="SSF52788">
    <property type="entry name" value="Phosphotyrosine protein phosphatases I"/>
    <property type="match status" value="1"/>
</dbReference>
<dbReference type="EMBL" id="MKZQ01000047">
    <property type="protein sequence ID" value="PJN69306.1"/>
    <property type="molecule type" value="Genomic_DNA"/>
</dbReference>
<dbReference type="AlphaFoldDB" id="A0A084IYS0"/>
<dbReference type="InterPro" id="IPR023485">
    <property type="entry name" value="Ptyr_pPase"/>
</dbReference>
<dbReference type="PRINTS" id="PR00719">
    <property type="entry name" value="LMWPTPASE"/>
</dbReference>
<keyword evidence="2 8" id="KW-0378">Hydrolase</keyword>
<sequence length="146" mass="16106">MKRVLFVCTGNTCRSPMAEALLRHYGEGKFEVQSAGVFAYPGSDVSIHAKEALAEKGIVIDHAAQQVNDTLVDWADIVVTMTENHKQIVLGYYPSVEKKLDTLYGLTEGVSKDISDPFGGSLSIYKETLEEMEKLVQTLLKKHSEG</sequence>
<accession>A0A0B5RXH7</accession>
<evidence type="ECO:0000256" key="3">
    <source>
        <dbReference type="ARBA" id="ARBA00022912"/>
    </source>
</evidence>
<dbReference type="Proteomes" id="UP000305524">
    <property type="component" value="Unassembled WGS sequence"/>
</dbReference>
<accession>A0A084IYS0</accession>
<gene>
    <name evidence="9" type="primary">ywlE</name>
    <name evidence="6" type="ORF">B7492_28525</name>
    <name evidence="9" type="ORF">BACWE_39800</name>
    <name evidence="7" type="ORF">BW900_13295</name>
    <name evidence="11" type="ORF">FC701_26940</name>
    <name evidence="10" type="ORF">I6G81_26730</name>
    <name evidence="8" type="ORF">S3E15_05064</name>
</gene>
<reference evidence="9 15" key="1">
    <citation type="submission" date="2016-10" db="EMBL/GenBank/DDBJ databases">
        <title>Genome Sequence of Bacillus weihenstephanensis GM6LP.</title>
        <authorList>
            <person name="Poehlein A."/>
            <person name="Wemheuer F."/>
            <person name="Hollensteiner J."/>
            <person name="Wemheuer B."/>
        </authorList>
    </citation>
    <scope>NUCLEOTIDE SEQUENCE [LARGE SCALE GENOMIC DNA]</scope>
    <source>
        <strain evidence="9 15">GM6LP</strain>
    </source>
</reference>
<feature type="active site" description="Proton donor" evidence="4">
    <location>
        <position position="116"/>
    </location>
</feature>
<dbReference type="PANTHER" id="PTHR11717:SF31">
    <property type="entry name" value="LOW MOLECULAR WEIGHT PROTEIN-TYROSINE-PHOSPHATASE ETP-RELATED"/>
    <property type="match status" value="1"/>
</dbReference>
<name>A0A084IYS0_BACMY</name>
<keyword evidence="3" id="KW-0904">Protein phosphatase</keyword>
<feature type="active site" description="Nucleophile" evidence="4">
    <location>
        <position position="8"/>
    </location>
</feature>
<proteinExistence type="inferred from homology"/>
<dbReference type="GO" id="GO:0004725">
    <property type="term" value="F:protein tyrosine phosphatase activity"/>
    <property type="evidence" value="ECO:0007669"/>
    <property type="project" value="UniProtKB-EC"/>
</dbReference>
<reference evidence="10 17" key="6">
    <citation type="submission" date="2020-12" db="EMBL/GenBank/DDBJ databases">
        <title>FDA dAtabase for Regulatory Grade micrObial Sequences (FDA-ARGOS): Supporting development and validation of Infectious Disease Dx tests.</title>
        <authorList>
            <person name="Nelson B."/>
            <person name="Plummer A."/>
            <person name="Tallon L."/>
            <person name="Sadzewicz L."/>
            <person name="Zhao X."/>
            <person name="Boylan J."/>
            <person name="Ott S."/>
            <person name="Bowen H."/>
            <person name="Vavikolanu K."/>
            <person name="Mehta A."/>
            <person name="Aluvathingal J."/>
            <person name="Nadendla S."/>
            <person name="Myers T."/>
            <person name="Yan Y."/>
            <person name="Sichtig H."/>
        </authorList>
    </citation>
    <scope>NUCLEOTIDE SEQUENCE [LARGE SCALE GENOMIC DNA]</scope>
    <source>
        <strain evidence="10 17">FDAARGOS_924</strain>
    </source>
</reference>
<evidence type="ECO:0000313" key="14">
    <source>
        <dbReference type="Proteomes" id="UP000194131"/>
    </source>
</evidence>
<dbReference type="EMBL" id="MRWU01000006">
    <property type="protein sequence ID" value="OSX92888.1"/>
    <property type="molecule type" value="Genomic_DNA"/>
</dbReference>
<dbReference type="Proteomes" id="UP000596196">
    <property type="component" value="Chromosome"/>
</dbReference>
<organism evidence="11 16">
    <name type="scientific">Bacillus mycoides</name>
    <dbReference type="NCBI Taxonomy" id="1405"/>
    <lineage>
        <taxon>Bacteria</taxon>
        <taxon>Bacillati</taxon>
        <taxon>Bacillota</taxon>
        <taxon>Bacilli</taxon>
        <taxon>Bacillales</taxon>
        <taxon>Bacillaceae</taxon>
        <taxon>Bacillus</taxon>
        <taxon>Bacillus cereus group</taxon>
    </lineage>
</organism>
<evidence type="ECO:0000313" key="11">
    <source>
        <dbReference type="EMBL" id="TKI80887.1"/>
    </source>
</evidence>
<dbReference type="RefSeq" id="WP_002130066.1">
    <property type="nucleotide sequence ID" value="NZ_CM000719.1"/>
</dbReference>
<dbReference type="Proteomes" id="UP000190696">
    <property type="component" value="Unassembled WGS sequence"/>
</dbReference>
<dbReference type="EMBL" id="MUAI01000008">
    <property type="protein sequence ID" value="OOR06379.1"/>
    <property type="molecule type" value="Genomic_DNA"/>
</dbReference>
<dbReference type="InterPro" id="IPR050438">
    <property type="entry name" value="LMW_PTPase"/>
</dbReference>
<dbReference type="EC" id="3.1.3.48" evidence="8 9"/>
<dbReference type="EMBL" id="CP020743">
    <property type="protein sequence ID" value="ARJ24885.1"/>
    <property type="molecule type" value="Genomic_DNA"/>
</dbReference>
<protein>
    <submittedName>
        <fullName evidence="6">Low molecular weight phosphatase family protein</fullName>
    </submittedName>
    <submittedName>
        <fullName evidence="11">Low molecular weight protein arginine phosphatase</fullName>
    </submittedName>
    <submittedName>
        <fullName evidence="8">Low molecular weight protein tyrosine phosphatase</fullName>
    </submittedName>
    <submittedName>
        <fullName evidence="9">Low molecular weight protein-tyrosine-phosphatase YwlE</fullName>
        <ecNumber evidence="8 9">3.1.3.48</ecNumber>
    </submittedName>
</protein>
<evidence type="ECO:0000259" key="5">
    <source>
        <dbReference type="SMART" id="SM00226"/>
    </source>
</evidence>
<dbReference type="Proteomes" id="UP000194131">
    <property type="component" value="Unassembled WGS sequence"/>
</dbReference>
<dbReference type="Proteomes" id="UP000236165">
    <property type="component" value="Unassembled WGS sequence"/>
</dbReference>
<reference evidence="11 16" key="5">
    <citation type="journal article" date="2019" name="Environ. Microbiol.">
        <title>An active ?-lactamase is a part of an orchestrated cell wall stress resistance network of Bacillus subtilis and related rhizosphere species.</title>
        <authorList>
            <person name="Bucher T."/>
            <person name="Keren-Paz A."/>
            <person name="Hausser J."/>
            <person name="Olender T."/>
            <person name="Cytryn E."/>
            <person name="Kolodkin-Gal I."/>
        </authorList>
    </citation>
    <scope>NUCLEOTIDE SEQUENCE [LARGE SCALE GENOMIC DNA]</scope>
    <source>
        <strain evidence="11 16">I186</strain>
    </source>
</reference>
<reference evidence="6 13" key="4">
    <citation type="submission" date="2017-04" db="EMBL/GenBank/DDBJ databases">
        <title>The Characteristic of a Fine Plant Growth-Promoting Rhizobacteria Bacillus mycoides Gnyt1 and its Whole Genome Sequencing Analysis.</title>
        <authorList>
            <person name="Li J.H."/>
            <person name="Yao T."/>
        </authorList>
    </citation>
    <scope>NUCLEOTIDE SEQUENCE [LARGE SCALE GENOMIC DNA]</scope>
    <source>
        <strain evidence="6 13">Gnyt1</strain>
    </source>
</reference>
<comment type="similarity">
    <text evidence="1">Belongs to the low molecular weight phosphotyrosine protein phosphatase family.</text>
</comment>
<reference evidence="8 14" key="2">
    <citation type="submission" date="2016-12" db="EMBL/GenBank/DDBJ databases">
        <title>Genome Sequences of Twelve Sporeforming Bacillus Species Isolated from Foods.</title>
        <authorList>
            <person name="De Jong A."/>
            <person name="Holsappel S."/>
            <person name="Kuipers O.P."/>
        </authorList>
    </citation>
    <scope>NUCLEOTIDE SEQUENCE [LARGE SCALE GENOMIC DNA]</scope>
    <source>
        <strain evidence="8 14">S3E15</strain>
    </source>
</reference>
<evidence type="ECO:0000313" key="8">
    <source>
        <dbReference type="EMBL" id="OSX92888.1"/>
    </source>
</evidence>
<dbReference type="Pfam" id="PF01451">
    <property type="entry name" value="LMWPc"/>
    <property type="match status" value="1"/>
</dbReference>
<dbReference type="EMBL" id="CP065877">
    <property type="protein sequence ID" value="QQA15912.1"/>
    <property type="molecule type" value="Genomic_DNA"/>
</dbReference>
<dbReference type="KEGG" id="bmyo:BG05_685"/>
<evidence type="ECO:0000256" key="4">
    <source>
        <dbReference type="PIRSR" id="PIRSR617867-1"/>
    </source>
</evidence>
<evidence type="ECO:0000313" key="12">
    <source>
        <dbReference type="Proteomes" id="UP000190696"/>
    </source>
</evidence>
<evidence type="ECO:0000256" key="1">
    <source>
        <dbReference type="ARBA" id="ARBA00011063"/>
    </source>
</evidence>
<keyword evidence="17" id="KW-1185">Reference proteome</keyword>
<evidence type="ECO:0000313" key="13">
    <source>
        <dbReference type="Proteomes" id="UP000192932"/>
    </source>
</evidence>
<dbReference type="Proteomes" id="UP000192932">
    <property type="component" value="Chromosome"/>
</dbReference>
<dbReference type="CDD" id="cd16344">
    <property type="entry name" value="LMWPAP"/>
    <property type="match status" value="1"/>
</dbReference>
<evidence type="ECO:0000313" key="7">
    <source>
        <dbReference type="EMBL" id="OOR06379.1"/>
    </source>
</evidence>
<dbReference type="InterPro" id="IPR036196">
    <property type="entry name" value="Ptyr_pPase_sf"/>
</dbReference>
<evidence type="ECO:0000313" key="17">
    <source>
        <dbReference type="Proteomes" id="UP000596196"/>
    </source>
</evidence>
<evidence type="ECO:0000256" key="2">
    <source>
        <dbReference type="ARBA" id="ARBA00022801"/>
    </source>
</evidence>
<dbReference type="InterPro" id="IPR017867">
    <property type="entry name" value="Tyr_phospatase_low_mol_wt"/>
</dbReference>
<dbReference type="Gene3D" id="3.40.50.2300">
    <property type="match status" value="1"/>
</dbReference>
<dbReference type="PANTHER" id="PTHR11717">
    <property type="entry name" value="LOW MOLECULAR WEIGHT PROTEIN TYROSINE PHOSPHATASE"/>
    <property type="match status" value="1"/>
</dbReference>
<reference evidence="7 12" key="3">
    <citation type="submission" date="2017-01" db="EMBL/GenBank/DDBJ databases">
        <title>Bacillus cereus isolates.</title>
        <authorList>
            <person name="Beno S.M."/>
        </authorList>
    </citation>
    <scope>NUCLEOTIDE SEQUENCE [LARGE SCALE GENOMIC DNA]</scope>
    <source>
        <strain evidence="7 12">FSL W7-1108</strain>
    </source>
</reference>
<evidence type="ECO:0000313" key="9">
    <source>
        <dbReference type="EMBL" id="PJN69306.1"/>
    </source>
</evidence>
<dbReference type="EMBL" id="SZOD01000813">
    <property type="protein sequence ID" value="TKI80887.1"/>
    <property type="molecule type" value="Genomic_DNA"/>
</dbReference>
<evidence type="ECO:0000313" key="6">
    <source>
        <dbReference type="EMBL" id="ARJ24885.1"/>
    </source>
</evidence>
<feature type="active site" evidence="4">
    <location>
        <position position="14"/>
    </location>
</feature>
<dbReference type="SMART" id="SM00226">
    <property type="entry name" value="LMWPc"/>
    <property type="match status" value="1"/>
</dbReference>
<evidence type="ECO:0000313" key="16">
    <source>
        <dbReference type="Proteomes" id="UP000305524"/>
    </source>
</evidence>